<evidence type="ECO:0000313" key="4">
    <source>
        <dbReference type="Proteomes" id="UP001465755"/>
    </source>
</evidence>
<proteinExistence type="predicted"/>
<feature type="region of interest" description="Disordered" evidence="2">
    <location>
        <begin position="718"/>
        <end position="742"/>
    </location>
</feature>
<dbReference type="Proteomes" id="UP001465755">
    <property type="component" value="Unassembled WGS sequence"/>
</dbReference>
<feature type="compositionally biased region" description="Polar residues" evidence="2">
    <location>
        <begin position="824"/>
        <end position="848"/>
    </location>
</feature>
<name>A0AAW1PQN3_9CHLO</name>
<keyword evidence="4" id="KW-1185">Reference proteome</keyword>
<organism evidence="3 4">
    <name type="scientific">Symbiochloris irregularis</name>
    <dbReference type="NCBI Taxonomy" id="706552"/>
    <lineage>
        <taxon>Eukaryota</taxon>
        <taxon>Viridiplantae</taxon>
        <taxon>Chlorophyta</taxon>
        <taxon>core chlorophytes</taxon>
        <taxon>Trebouxiophyceae</taxon>
        <taxon>Trebouxiales</taxon>
        <taxon>Trebouxiaceae</taxon>
        <taxon>Symbiochloris</taxon>
    </lineage>
</organism>
<evidence type="ECO:0000313" key="3">
    <source>
        <dbReference type="EMBL" id="KAK9812298.1"/>
    </source>
</evidence>
<dbReference type="AlphaFoldDB" id="A0AAW1PQN3"/>
<protein>
    <submittedName>
        <fullName evidence="3">Uncharacterized protein</fullName>
    </submittedName>
</protein>
<feature type="compositionally biased region" description="Low complexity" evidence="2">
    <location>
        <begin position="726"/>
        <end position="742"/>
    </location>
</feature>
<feature type="coiled-coil region" evidence="1">
    <location>
        <begin position="955"/>
        <end position="1044"/>
    </location>
</feature>
<keyword evidence="1" id="KW-0175">Coiled coil</keyword>
<evidence type="ECO:0000256" key="2">
    <source>
        <dbReference type="SAM" id="MobiDB-lite"/>
    </source>
</evidence>
<evidence type="ECO:0000256" key="1">
    <source>
        <dbReference type="SAM" id="Coils"/>
    </source>
</evidence>
<feature type="coiled-coil region" evidence="1">
    <location>
        <begin position="529"/>
        <end position="570"/>
    </location>
</feature>
<feature type="compositionally biased region" description="Polar residues" evidence="2">
    <location>
        <begin position="367"/>
        <end position="377"/>
    </location>
</feature>
<feature type="compositionally biased region" description="Low complexity" evidence="2">
    <location>
        <begin position="387"/>
        <end position="399"/>
    </location>
</feature>
<feature type="region of interest" description="Disordered" evidence="2">
    <location>
        <begin position="1220"/>
        <end position="1246"/>
    </location>
</feature>
<feature type="region of interest" description="Disordered" evidence="2">
    <location>
        <begin position="1127"/>
        <end position="1193"/>
    </location>
</feature>
<feature type="region of interest" description="Disordered" evidence="2">
    <location>
        <begin position="822"/>
        <end position="882"/>
    </location>
</feature>
<feature type="compositionally biased region" description="Low complexity" evidence="2">
    <location>
        <begin position="862"/>
        <end position="874"/>
    </location>
</feature>
<feature type="region of interest" description="Disordered" evidence="2">
    <location>
        <begin position="310"/>
        <end position="430"/>
    </location>
</feature>
<comment type="caution">
    <text evidence="3">The sequence shown here is derived from an EMBL/GenBank/DDBJ whole genome shotgun (WGS) entry which is preliminary data.</text>
</comment>
<accession>A0AAW1PQN3</accession>
<sequence length="1246" mass="132945">MWTARACQLSTGHQDLPCIIFDSFDRRRCSSFGCVAGFRPFIKGDLPKSLSRHGASRSSGLWLKEEARSRLQEPHSRPTAGTLSSKFTMILYKVESGAFQERMDGPTVKAPRHLDAQGRTVKPPASAYTHPHYVHTARLAKARTSLAQAQLDSIVKSYTTKTIHGPVVPLHLVAARERSTGLLRLRGMTYKRSARAADVAQAAQGHFHVSEVVWLALARDHKGLQATLNNPSHVDSILKEGFPMDLSLLGKVTNGHESWVSRRDVCSNDSMAPAETFIAQESLEAVRPEIPRHAAAAHGHAYQAPTMMAPELPHTAPLPRDHVPCTAPVPLTAGNLPLQTSTDGDADPVVEGPLTGTAMTPALTLHGQATPSGQGMQAPSCEAEVQGSIMSSSGSIVGGNTSSAESSEVVHPPSPGANSETDAAAPSTPQAWPLTVADLTASRANLMSELQDASATGRYADGGSCTPSGPTPAECLQCSRLQVASGIEALAKAEAGVQRRTEALKEKDLDLVATQEALEESVWETVKQSSDLKLQLSAAERKHSALQEQLTGVEEQLAAALSQLAALQASSTQHLTAEQGRRWASEQLAASEKDRLALSNSLSATNAMVVDLNAELAAVQESRIQSDGALKTSREECQGLLEQVANLQVRGELDRAELRACLEAKAAAEQASSHEIESLRQDKAALTERLRLLELRSEEPAAVTLSIVIRGKAPDNLVTSEEHGRAPSNDNSNDDISASAAAAAAGPAQQVFVGSTAREEGSAARVSLNRAEHPAMTPQCVVTPIPPEELSKTPDEQCTEAPVLKCQLEKTIGKAGKAVLSEVKQGQHQGSASSDGGLQEPSHLSKQSIALEAHQDSESQRADPQAVAPQAQDAGCQTEACDGSPVAEDLQWQVGRLTSWEYQGMSQARARRSRAELIRAVGLAVEAPAAVQPQAEGAVQPLPAHEVLQDTLAVAQEAEAAVDALSLQVADLKGQLRTVSACEVERLRGEKEALREHLRQTECDFQAQMREASQTNQREANAQKEGLHRRLIQAEQQLKDVLDSLAAPGQGTGTQKLQFYLTLQQQLSASRQQHAEAVQEAACLEHCLRYLAGNKNDIAVGEDTSVEGVTPSKRERADKVQAASFAPGNDLHHAQPCADKSNSNGPFERGRSPVSDGLIGAFRPTHDPTSDLHSGLADNSVMEPSAPAGITKTPVMGHTEAQLLAKIAAVLQHRRSAPLGHVPQDSKIEERHTPQQDPLQGVLLAH</sequence>
<reference evidence="3 4" key="1">
    <citation type="journal article" date="2024" name="Nat. Commun.">
        <title>Phylogenomics reveals the evolutionary origins of lichenization in chlorophyte algae.</title>
        <authorList>
            <person name="Puginier C."/>
            <person name="Libourel C."/>
            <person name="Otte J."/>
            <person name="Skaloud P."/>
            <person name="Haon M."/>
            <person name="Grisel S."/>
            <person name="Petersen M."/>
            <person name="Berrin J.G."/>
            <person name="Delaux P.M."/>
            <person name="Dal Grande F."/>
            <person name="Keller J."/>
        </authorList>
    </citation>
    <scope>NUCLEOTIDE SEQUENCE [LARGE SCALE GENOMIC DNA]</scope>
    <source>
        <strain evidence="3 4">SAG 2036</strain>
    </source>
</reference>
<feature type="compositionally biased region" description="Basic and acidic residues" evidence="2">
    <location>
        <begin position="1224"/>
        <end position="1234"/>
    </location>
</feature>
<dbReference type="EMBL" id="JALJOQ010000007">
    <property type="protein sequence ID" value="KAK9812298.1"/>
    <property type="molecule type" value="Genomic_DNA"/>
</dbReference>
<gene>
    <name evidence="3" type="ORF">WJX73_000172</name>
</gene>